<accession>A0A5C5TZA1</accession>
<dbReference type="GO" id="GO:0008410">
    <property type="term" value="F:CoA-transferase activity"/>
    <property type="evidence" value="ECO:0007669"/>
    <property type="project" value="TreeGrafter"/>
</dbReference>
<evidence type="ECO:0000313" key="3">
    <source>
        <dbReference type="Proteomes" id="UP000319980"/>
    </source>
</evidence>
<dbReference type="Proteomes" id="UP000319980">
    <property type="component" value="Unassembled WGS sequence"/>
</dbReference>
<dbReference type="InterPro" id="IPR044855">
    <property type="entry name" value="CoA-Trfase_III_dom3_sf"/>
</dbReference>
<dbReference type="EMBL" id="VOHK01000005">
    <property type="protein sequence ID" value="TWT19393.1"/>
    <property type="molecule type" value="Genomic_DNA"/>
</dbReference>
<dbReference type="Gene3D" id="3.40.50.10540">
    <property type="entry name" value="Crotonobetainyl-coa:carnitine coa-transferase, domain 1"/>
    <property type="match status" value="1"/>
</dbReference>
<dbReference type="AlphaFoldDB" id="A0A5C5TZA1"/>
<dbReference type="RefSeq" id="WP_146388509.1">
    <property type="nucleotide sequence ID" value="NZ_VOHK01000005.1"/>
</dbReference>
<name>A0A5C5TZA1_9GAMM</name>
<dbReference type="PANTHER" id="PTHR48207:SF4">
    <property type="entry name" value="BLL6097 PROTEIN"/>
    <property type="match status" value="1"/>
</dbReference>
<sequence>MGPLDGIRVVDLSTVLMGPHATQALAEMGADVVKVEAPDGDVIRQVGPARHDGMGALFLNSNRGKRGLCLDLKHPRGRDALLALLRGADVLVHNLRPQAIARLGLDYAALAPDHPRLVYASLCGFGSGGPYSGRPAYDDLIQGASGLSYWIARAGDGTPRYVPTALADRVVGISAVGAICAALFARERSGRGQEIEIPMFETMAALVLSDHLSGASFEPPLEGEGYARLLSRHRRPYRTRDGHICALVYTDRHWTALLAELGEADLPRRDPRFASFASRSANIDHVYAFLGERFRERTTGEWLALLERIDVPAMPMHDVPGLLADPHLAAVGFFQAFEHPTQGRLRGTAPAVRWSDSVSPPPSPAPRQGEHGVEVLREAGLDDATIRALIDEGVLLLPSSAGENG</sequence>
<comment type="caution">
    <text evidence="2">The sequence shown here is derived from an EMBL/GenBank/DDBJ whole genome shotgun (WGS) entry which is preliminary data.</text>
</comment>
<proteinExistence type="predicted"/>
<reference evidence="2 3" key="1">
    <citation type="journal article" date="2008" name="Int. J. Syst. Evol. Microbiol.">
        <title>Luteimonas marina sp. nov., isolated from seawater.</title>
        <authorList>
            <person name="Baik K.S."/>
            <person name="Park S.C."/>
            <person name="Kim M.S."/>
            <person name="Kim E.M."/>
            <person name="Park C."/>
            <person name="Chun J."/>
            <person name="Seong C.N."/>
        </authorList>
    </citation>
    <scope>NUCLEOTIDE SEQUENCE [LARGE SCALE GENOMIC DNA]</scope>
    <source>
        <strain evidence="2 3">FR1330</strain>
    </source>
</reference>
<dbReference type="Pfam" id="PF02515">
    <property type="entry name" value="CoA_transf_3"/>
    <property type="match status" value="1"/>
</dbReference>
<dbReference type="InterPro" id="IPR003673">
    <property type="entry name" value="CoA-Trfase_fam_III"/>
</dbReference>
<evidence type="ECO:0000256" key="1">
    <source>
        <dbReference type="ARBA" id="ARBA00022679"/>
    </source>
</evidence>
<dbReference type="PANTHER" id="PTHR48207">
    <property type="entry name" value="SUCCINATE--HYDROXYMETHYLGLUTARATE COA-TRANSFERASE"/>
    <property type="match status" value="1"/>
</dbReference>
<keyword evidence="3" id="KW-1185">Reference proteome</keyword>
<protein>
    <submittedName>
        <fullName evidence="2">CoA transferase</fullName>
    </submittedName>
</protein>
<dbReference type="Gene3D" id="3.30.1540.10">
    <property type="entry name" value="formyl-coa transferase, domain 3"/>
    <property type="match status" value="1"/>
</dbReference>
<dbReference type="InterPro" id="IPR023606">
    <property type="entry name" value="CoA-Trfase_III_dom_1_sf"/>
</dbReference>
<organism evidence="2 3">
    <name type="scientific">Luteimonas marina</name>
    <dbReference type="NCBI Taxonomy" id="488485"/>
    <lineage>
        <taxon>Bacteria</taxon>
        <taxon>Pseudomonadati</taxon>
        <taxon>Pseudomonadota</taxon>
        <taxon>Gammaproteobacteria</taxon>
        <taxon>Lysobacterales</taxon>
        <taxon>Lysobacteraceae</taxon>
        <taxon>Luteimonas</taxon>
    </lineage>
</organism>
<dbReference type="InterPro" id="IPR050483">
    <property type="entry name" value="CoA-transferase_III_domain"/>
</dbReference>
<dbReference type="SUPFAM" id="SSF89796">
    <property type="entry name" value="CoA-transferase family III (CaiB/BaiF)"/>
    <property type="match status" value="1"/>
</dbReference>
<gene>
    <name evidence="2" type="ORF">FQY83_13680</name>
</gene>
<evidence type="ECO:0000313" key="2">
    <source>
        <dbReference type="EMBL" id="TWT19393.1"/>
    </source>
</evidence>
<dbReference type="OrthoDB" id="9058532at2"/>
<keyword evidence="1 2" id="KW-0808">Transferase</keyword>